<reference evidence="11 12" key="1">
    <citation type="submission" date="2019-12" db="EMBL/GenBank/DDBJ databases">
        <authorList>
            <person name="Alioto T."/>
            <person name="Alioto T."/>
            <person name="Gomez Garrido J."/>
        </authorList>
    </citation>
    <scope>NUCLEOTIDE SEQUENCE [LARGE SCALE GENOMIC DNA]</scope>
</reference>
<dbReference type="Pfam" id="PF01657">
    <property type="entry name" value="Stress-antifung"/>
    <property type="match status" value="2"/>
</dbReference>
<dbReference type="GO" id="GO:0005886">
    <property type="term" value="C:plasma membrane"/>
    <property type="evidence" value="ECO:0007669"/>
    <property type="project" value="UniProtKB-SubCell"/>
</dbReference>
<evidence type="ECO:0000256" key="2">
    <source>
        <dbReference type="ARBA" id="ARBA00022581"/>
    </source>
</evidence>
<evidence type="ECO:0000256" key="8">
    <source>
        <dbReference type="ARBA" id="ARBA00038393"/>
    </source>
</evidence>
<feature type="transmembrane region" description="Helical" evidence="9">
    <location>
        <begin position="12"/>
        <end position="30"/>
    </location>
</feature>
<dbReference type="AlphaFoldDB" id="A0A8S0SAZ8"/>
<sequence length="301" mass="33353">MDLSANSLILHSLLWLILVINFVLILPAAANTISADHDNLVYKQCSNQTSTNINLSHSSELSSLFEEFLIQSSHSKFYETSISNDHVGPVLGRFQCRNDLTQSECRNCMKNFPELSKHLCGYNIPVRIQLSGCYVHYQPDGIETSRVQLLHKTCSKYKVKKSRFEEVKDKAFAAVESGILSGNGFYETTYELIHVMAQCEESLGACDCGVCVSSAVQIAEEECKYSISGEAYLDSCFISYSYHGDEFGGYSFKDDKGIKGISSKSIAIILGGIAALLLGIAFCYFLRSCGKKKDGKFSQLH</sequence>
<name>A0A8S0SAZ8_OLEEU</name>
<evidence type="ECO:0000256" key="5">
    <source>
        <dbReference type="ARBA" id="ARBA00022949"/>
    </source>
</evidence>
<feature type="domain" description="Gnk2-homologous" evidence="10">
    <location>
        <begin position="39"/>
        <end position="142"/>
    </location>
</feature>
<evidence type="ECO:0000256" key="1">
    <source>
        <dbReference type="ARBA" id="ARBA00004251"/>
    </source>
</evidence>
<dbReference type="InterPro" id="IPR038408">
    <property type="entry name" value="GNK2_sf"/>
</dbReference>
<keyword evidence="6" id="KW-1015">Disulfide bond</keyword>
<dbReference type="OrthoDB" id="1715309at2759"/>
<evidence type="ECO:0000313" key="11">
    <source>
        <dbReference type="EMBL" id="CAA2989425.1"/>
    </source>
</evidence>
<keyword evidence="9" id="KW-0812">Transmembrane</keyword>
<comment type="subcellular location">
    <subcellularLocation>
        <location evidence="7">Cell junction</location>
        <location evidence="7">Plasmodesma</location>
    </subcellularLocation>
    <subcellularLocation>
        <location evidence="1">Cell membrane</location>
        <topology evidence="1">Single-pass type I membrane protein</topology>
    </subcellularLocation>
</comment>
<keyword evidence="9" id="KW-1133">Transmembrane helix</keyword>
<comment type="similarity">
    <text evidence="8">Belongs to the cysteine-rich repeat secretory protein family. Plasmodesmata-located proteins (PDLD) subfamily.</text>
</comment>
<dbReference type="Proteomes" id="UP000594638">
    <property type="component" value="Unassembled WGS sequence"/>
</dbReference>
<evidence type="ECO:0000256" key="6">
    <source>
        <dbReference type="ARBA" id="ARBA00023157"/>
    </source>
</evidence>
<dbReference type="PROSITE" id="PS51473">
    <property type="entry name" value="GNK2"/>
    <property type="match status" value="2"/>
</dbReference>
<dbReference type="GO" id="GO:0010497">
    <property type="term" value="P:plasmodesmata-mediated intercellular transport"/>
    <property type="evidence" value="ECO:0007669"/>
    <property type="project" value="TreeGrafter"/>
</dbReference>
<feature type="transmembrane region" description="Helical" evidence="9">
    <location>
        <begin position="266"/>
        <end position="286"/>
    </location>
</feature>
<evidence type="ECO:0000256" key="7">
    <source>
        <dbReference type="ARBA" id="ARBA00024184"/>
    </source>
</evidence>
<keyword evidence="12" id="KW-1185">Reference proteome</keyword>
<protein>
    <recommendedName>
        <fullName evidence="10">Gnk2-homologous domain-containing protein</fullName>
    </recommendedName>
</protein>
<keyword evidence="3" id="KW-0732">Signal</keyword>
<gene>
    <name evidence="11" type="ORF">OLEA9_A077214</name>
</gene>
<dbReference type="GO" id="GO:0046739">
    <property type="term" value="P:transport of virus in multicellular host"/>
    <property type="evidence" value="ECO:0007669"/>
    <property type="project" value="TreeGrafter"/>
</dbReference>
<dbReference type="InterPro" id="IPR002902">
    <property type="entry name" value="GNK2"/>
</dbReference>
<dbReference type="PANTHER" id="PTHR32080">
    <property type="entry name" value="ANTIFUNGAL PROTEIN GINKBILOBIN-2-LIKE"/>
    <property type="match status" value="1"/>
</dbReference>
<organism evidence="11 12">
    <name type="scientific">Olea europaea subsp. europaea</name>
    <dbReference type="NCBI Taxonomy" id="158383"/>
    <lineage>
        <taxon>Eukaryota</taxon>
        <taxon>Viridiplantae</taxon>
        <taxon>Streptophyta</taxon>
        <taxon>Embryophyta</taxon>
        <taxon>Tracheophyta</taxon>
        <taxon>Spermatophyta</taxon>
        <taxon>Magnoliopsida</taxon>
        <taxon>eudicotyledons</taxon>
        <taxon>Gunneridae</taxon>
        <taxon>Pentapetalae</taxon>
        <taxon>asterids</taxon>
        <taxon>lamiids</taxon>
        <taxon>Lamiales</taxon>
        <taxon>Oleaceae</taxon>
        <taxon>Oleeae</taxon>
        <taxon>Olea</taxon>
    </lineage>
</organism>
<dbReference type="EMBL" id="CACTIH010004098">
    <property type="protein sequence ID" value="CAA2989425.1"/>
    <property type="molecule type" value="Genomic_DNA"/>
</dbReference>
<dbReference type="CDD" id="cd23509">
    <property type="entry name" value="Gnk2-like"/>
    <property type="match status" value="2"/>
</dbReference>
<keyword evidence="9" id="KW-0472">Membrane</keyword>
<evidence type="ECO:0000256" key="3">
    <source>
        <dbReference type="ARBA" id="ARBA00022729"/>
    </source>
</evidence>
<feature type="domain" description="Gnk2-homologous" evidence="10">
    <location>
        <begin position="146"/>
        <end position="245"/>
    </location>
</feature>
<evidence type="ECO:0000313" key="12">
    <source>
        <dbReference type="Proteomes" id="UP000594638"/>
    </source>
</evidence>
<dbReference type="Gene3D" id="3.30.430.20">
    <property type="entry name" value="Gnk2 domain, C-X8-C-X2-C motif"/>
    <property type="match status" value="2"/>
</dbReference>
<keyword evidence="4" id="KW-0677">Repeat</keyword>
<comment type="caution">
    <text evidence="11">The sequence shown here is derived from an EMBL/GenBank/DDBJ whole genome shotgun (WGS) entry which is preliminary data.</text>
</comment>
<keyword evidence="2" id="KW-0945">Host-virus interaction</keyword>
<keyword evidence="5" id="KW-0965">Cell junction</keyword>
<accession>A0A8S0SAZ8</accession>
<proteinExistence type="inferred from homology"/>
<dbReference type="InterPro" id="IPR051378">
    <property type="entry name" value="Cell2Cell_Antifungal"/>
</dbReference>
<dbReference type="GO" id="GO:0009506">
    <property type="term" value="C:plasmodesma"/>
    <property type="evidence" value="ECO:0007669"/>
    <property type="project" value="UniProtKB-SubCell"/>
</dbReference>
<dbReference type="Gramene" id="OE9A077214T1">
    <property type="protein sequence ID" value="OE9A077214C1"/>
    <property type="gene ID" value="OE9A077214"/>
</dbReference>
<dbReference type="PANTHER" id="PTHR32080:SF58">
    <property type="entry name" value="CYSTEINE-RICH REPEAT SECRETORY PROTEIN 39-LIKE"/>
    <property type="match status" value="1"/>
</dbReference>
<evidence type="ECO:0000256" key="4">
    <source>
        <dbReference type="ARBA" id="ARBA00022737"/>
    </source>
</evidence>
<evidence type="ECO:0000259" key="10">
    <source>
        <dbReference type="PROSITE" id="PS51473"/>
    </source>
</evidence>
<evidence type="ECO:0000256" key="9">
    <source>
        <dbReference type="SAM" id="Phobius"/>
    </source>
</evidence>